<dbReference type="Pfam" id="PF14697">
    <property type="entry name" value="Fer4_21"/>
    <property type="match status" value="1"/>
</dbReference>
<feature type="domain" description="4Fe-4S ferredoxin-type" evidence="5">
    <location>
        <begin position="133"/>
        <end position="164"/>
    </location>
</feature>
<dbReference type="InterPro" id="IPR017896">
    <property type="entry name" value="4Fe4S_Fe-S-bd"/>
</dbReference>
<comment type="caution">
    <text evidence="6">The sequence shown here is derived from an EMBL/GenBank/DDBJ whole genome shotgun (WGS) entry which is preliminary data.</text>
</comment>
<dbReference type="PROSITE" id="PS51379">
    <property type="entry name" value="4FE4S_FER_2"/>
    <property type="match status" value="6"/>
</dbReference>
<accession>A0A7C5AKQ8</accession>
<organism evidence="6">
    <name type="scientific">Desulfobacca acetoxidans</name>
    <dbReference type="NCBI Taxonomy" id="60893"/>
    <lineage>
        <taxon>Bacteria</taxon>
        <taxon>Pseudomonadati</taxon>
        <taxon>Thermodesulfobacteriota</taxon>
        <taxon>Desulfobaccia</taxon>
        <taxon>Desulfobaccales</taxon>
        <taxon>Desulfobaccaceae</taxon>
        <taxon>Desulfobacca</taxon>
    </lineage>
</organism>
<dbReference type="InterPro" id="IPR043256">
    <property type="entry name" value="MvhB-like"/>
</dbReference>
<feature type="domain" description="4Fe-4S ferredoxin-type" evidence="5">
    <location>
        <begin position="25"/>
        <end position="54"/>
    </location>
</feature>
<proteinExistence type="predicted"/>
<name>A0A7C5AKQ8_9BACT</name>
<reference evidence="6" key="1">
    <citation type="journal article" date="2020" name="mSystems">
        <title>Genome- and Community-Level Interaction Insights into Carbon Utilization and Element Cycling Functions of Hydrothermarchaeota in Hydrothermal Sediment.</title>
        <authorList>
            <person name="Zhou Z."/>
            <person name="Liu Y."/>
            <person name="Xu W."/>
            <person name="Pan J."/>
            <person name="Luo Z.H."/>
            <person name="Li M."/>
        </authorList>
    </citation>
    <scope>NUCLEOTIDE SEQUENCE [LARGE SCALE GENOMIC DNA]</scope>
    <source>
        <strain evidence="6">SpSt-853</strain>
    </source>
</reference>
<evidence type="ECO:0000259" key="5">
    <source>
        <dbReference type="PROSITE" id="PS51379"/>
    </source>
</evidence>
<evidence type="ECO:0000256" key="3">
    <source>
        <dbReference type="ARBA" id="ARBA00023004"/>
    </source>
</evidence>
<dbReference type="AlphaFoldDB" id="A0A7C5AKQ8"/>
<dbReference type="InterPro" id="IPR017900">
    <property type="entry name" value="4Fe4S_Fe_S_CS"/>
</dbReference>
<dbReference type="Pfam" id="PF12838">
    <property type="entry name" value="Fer4_7"/>
    <property type="match status" value="1"/>
</dbReference>
<feature type="domain" description="4Fe-4S ferredoxin-type" evidence="5">
    <location>
        <begin position="228"/>
        <end position="257"/>
    </location>
</feature>
<feature type="domain" description="4Fe-4S ferredoxin-type" evidence="5">
    <location>
        <begin position="198"/>
        <end position="227"/>
    </location>
</feature>
<evidence type="ECO:0000256" key="1">
    <source>
        <dbReference type="ARBA" id="ARBA00022485"/>
    </source>
</evidence>
<keyword evidence="4" id="KW-0411">Iron-sulfur</keyword>
<keyword evidence="2" id="KW-0479">Metal-binding</keyword>
<evidence type="ECO:0000256" key="2">
    <source>
        <dbReference type="ARBA" id="ARBA00022723"/>
    </source>
</evidence>
<evidence type="ECO:0000313" key="6">
    <source>
        <dbReference type="EMBL" id="HGZ10889.1"/>
    </source>
</evidence>
<dbReference type="PIRSF" id="PIRSF005658">
    <property type="entry name" value="FwdF"/>
    <property type="match status" value="1"/>
</dbReference>
<dbReference type="PANTHER" id="PTHR24960:SF79">
    <property type="entry name" value="PHOTOSYSTEM I IRON-SULFUR CENTER"/>
    <property type="match status" value="1"/>
</dbReference>
<dbReference type="InterPro" id="IPR050157">
    <property type="entry name" value="PSI_iron-sulfur_center"/>
</dbReference>
<keyword evidence="3" id="KW-0408">Iron</keyword>
<dbReference type="SUPFAM" id="SSF54862">
    <property type="entry name" value="4Fe-4S ferredoxins"/>
    <property type="match status" value="2"/>
</dbReference>
<evidence type="ECO:0000256" key="4">
    <source>
        <dbReference type="ARBA" id="ARBA00023014"/>
    </source>
</evidence>
<dbReference type="Gene3D" id="3.30.70.20">
    <property type="match status" value="3"/>
</dbReference>
<dbReference type="Pfam" id="PF12800">
    <property type="entry name" value="Fer4_4"/>
    <property type="match status" value="1"/>
</dbReference>
<keyword evidence="1" id="KW-0004">4Fe-4S</keyword>
<dbReference type="PANTHER" id="PTHR24960">
    <property type="entry name" value="PHOTOSYSTEM I IRON-SULFUR CENTER-RELATED"/>
    <property type="match status" value="1"/>
</dbReference>
<dbReference type="PROSITE" id="PS00198">
    <property type="entry name" value="4FE4S_FER_1"/>
    <property type="match status" value="3"/>
</dbReference>
<gene>
    <name evidence="6" type="ORF">ENW48_01565</name>
</gene>
<dbReference type="EMBL" id="DTKJ01000014">
    <property type="protein sequence ID" value="HGZ10889.1"/>
    <property type="molecule type" value="Genomic_DNA"/>
</dbReference>
<dbReference type="GO" id="GO:0046872">
    <property type="term" value="F:metal ion binding"/>
    <property type="evidence" value="ECO:0007669"/>
    <property type="project" value="UniProtKB-KW"/>
</dbReference>
<protein>
    <submittedName>
        <fullName evidence="6">4Fe-4S dicluster domain-containing protein</fullName>
    </submittedName>
</protein>
<sequence length="284" mass="31596">MLAAVKKQESSELLRLLLRMYQEWVELRLDKRTCIKCQVCSLACPRGAVTVISGEGYQDITIDSRLCVFCEICAHFCPTGAVSLQVNGHPKTIFSDHQGLAPFLPKVAMDKAKCPEPCPGGEEGQVHWCRQQTRLVGGLLSECPKHCHRCLSACPRQAIVLDPEGRHTLPEPDRCLRCTQCLAVCDYGSLTVSPQFRGELLINDQKCPPDCVKCVEACPVKVIVREGPRVFRKTETCTYCGVCVNVCEDEAVTLIRREVVALPGEYSYGWEEAVRRLITGVKAR</sequence>
<feature type="domain" description="4Fe-4S ferredoxin-type" evidence="5">
    <location>
        <begin position="165"/>
        <end position="195"/>
    </location>
</feature>
<feature type="domain" description="4Fe-4S ferredoxin-type" evidence="5">
    <location>
        <begin position="58"/>
        <end position="87"/>
    </location>
</feature>
<dbReference type="GO" id="GO:0051539">
    <property type="term" value="F:4 iron, 4 sulfur cluster binding"/>
    <property type="evidence" value="ECO:0007669"/>
    <property type="project" value="UniProtKB-KW"/>
</dbReference>